<feature type="transmembrane region" description="Helical" evidence="1">
    <location>
        <begin position="170"/>
        <end position="199"/>
    </location>
</feature>
<dbReference type="AlphaFoldDB" id="A0A016VHZ8"/>
<organism evidence="2 3">
    <name type="scientific">Ancylostoma ceylanicum</name>
    <dbReference type="NCBI Taxonomy" id="53326"/>
    <lineage>
        <taxon>Eukaryota</taxon>
        <taxon>Metazoa</taxon>
        <taxon>Ecdysozoa</taxon>
        <taxon>Nematoda</taxon>
        <taxon>Chromadorea</taxon>
        <taxon>Rhabditida</taxon>
        <taxon>Rhabditina</taxon>
        <taxon>Rhabditomorpha</taxon>
        <taxon>Strongyloidea</taxon>
        <taxon>Ancylostomatidae</taxon>
        <taxon>Ancylostomatinae</taxon>
        <taxon>Ancylostoma</taxon>
    </lineage>
</organism>
<reference evidence="3" key="1">
    <citation type="journal article" date="2015" name="Nat. Genet.">
        <title>The genome and transcriptome of the zoonotic hookworm Ancylostoma ceylanicum identify infection-specific gene families.</title>
        <authorList>
            <person name="Schwarz E.M."/>
            <person name="Hu Y."/>
            <person name="Antoshechkin I."/>
            <person name="Miller M.M."/>
            <person name="Sternberg P.W."/>
            <person name="Aroian R.V."/>
        </authorList>
    </citation>
    <scope>NUCLEOTIDE SEQUENCE</scope>
    <source>
        <strain evidence="3">HY135</strain>
    </source>
</reference>
<feature type="transmembrane region" description="Helical" evidence="1">
    <location>
        <begin position="143"/>
        <end position="164"/>
    </location>
</feature>
<keyword evidence="3" id="KW-1185">Reference proteome</keyword>
<protein>
    <submittedName>
        <fullName evidence="2">Uncharacterized protein</fullName>
    </submittedName>
</protein>
<feature type="transmembrane region" description="Helical" evidence="1">
    <location>
        <begin position="112"/>
        <end position="131"/>
    </location>
</feature>
<gene>
    <name evidence="2" type="primary">Acey_s0009.g427</name>
    <name evidence="2" type="ORF">Y032_0009g427</name>
</gene>
<keyword evidence="1" id="KW-0812">Transmembrane</keyword>
<name>A0A016VHZ8_9BILA</name>
<dbReference type="OrthoDB" id="5902700at2759"/>
<keyword evidence="1" id="KW-0472">Membrane</keyword>
<dbReference type="Proteomes" id="UP000024635">
    <property type="component" value="Unassembled WGS sequence"/>
</dbReference>
<comment type="caution">
    <text evidence="2">The sequence shown here is derived from an EMBL/GenBank/DDBJ whole genome shotgun (WGS) entry which is preliminary data.</text>
</comment>
<evidence type="ECO:0000313" key="3">
    <source>
        <dbReference type="Proteomes" id="UP000024635"/>
    </source>
</evidence>
<evidence type="ECO:0000256" key="1">
    <source>
        <dbReference type="SAM" id="Phobius"/>
    </source>
</evidence>
<dbReference type="EMBL" id="JARK01001345">
    <property type="protein sequence ID" value="EYC26921.1"/>
    <property type="molecule type" value="Genomic_DNA"/>
</dbReference>
<evidence type="ECO:0000313" key="2">
    <source>
        <dbReference type="EMBL" id="EYC26921.1"/>
    </source>
</evidence>
<keyword evidence="1" id="KW-1133">Transmembrane helix</keyword>
<proteinExistence type="predicted"/>
<sequence>MSAKRGYIPVWISFPTDMFLDTAPDSVLFLISRITIPSPITSASWCKSEASFRSCCAVKRITMVKLLNMFRITSRRYDSYKHDFRDAKEVPRMAAGSDPIDGIPTCCGGINIRFLLVFLFTCLALLAAADLHRRGAFEYDRITIGICFAWSVFALSLIGALGTACESSAIMAILTVATFGVASFSLGCLVYITYVFYMVEENVEILKERKLLNPEVRKEDMNGITFVFVALPHALVMLGERSCPFFFCVLSNSSFRIVPVSLAISGLTGALIDYYKE</sequence>
<accession>A0A016VHZ8</accession>